<dbReference type="PROSITE" id="PS50146">
    <property type="entry name" value="DAGK"/>
    <property type="match status" value="1"/>
</dbReference>
<dbReference type="InterPro" id="IPR016064">
    <property type="entry name" value="NAD/diacylglycerol_kinase_sf"/>
</dbReference>
<keyword evidence="5" id="KW-1185">Reference proteome</keyword>
<reference evidence="4 5" key="1">
    <citation type="submission" date="2018-07" db="EMBL/GenBank/DDBJ databases">
        <title>Desertimonas flava gen. nov. sp. nov.</title>
        <authorList>
            <person name="Liu S."/>
        </authorList>
    </citation>
    <scope>NUCLEOTIDE SEQUENCE [LARGE SCALE GENOMIC DNA]</scope>
    <source>
        <strain evidence="4 5">16Sb5-5</strain>
    </source>
</reference>
<dbReference type="InterPro" id="IPR001206">
    <property type="entry name" value="Diacylglycerol_kinase_cat_dom"/>
</dbReference>
<organism evidence="4 5">
    <name type="scientific">Desertihabitans brevis</name>
    <dbReference type="NCBI Taxonomy" id="2268447"/>
    <lineage>
        <taxon>Bacteria</taxon>
        <taxon>Bacillati</taxon>
        <taxon>Actinomycetota</taxon>
        <taxon>Actinomycetes</taxon>
        <taxon>Propionibacteriales</taxon>
        <taxon>Propionibacteriaceae</taxon>
        <taxon>Desertihabitans</taxon>
    </lineage>
</organism>
<evidence type="ECO:0000313" key="5">
    <source>
        <dbReference type="Proteomes" id="UP000252770"/>
    </source>
</evidence>
<evidence type="ECO:0000256" key="2">
    <source>
        <dbReference type="ARBA" id="ARBA00005983"/>
    </source>
</evidence>
<comment type="similarity">
    <text evidence="2">Belongs to the diacylglycerol/lipid kinase family.</text>
</comment>
<dbReference type="AlphaFoldDB" id="A0A367YRR5"/>
<proteinExistence type="inferred from homology"/>
<keyword evidence="4" id="KW-0808">Transferase</keyword>
<dbReference type="GO" id="GO:0016301">
    <property type="term" value="F:kinase activity"/>
    <property type="evidence" value="ECO:0007669"/>
    <property type="project" value="UniProtKB-KW"/>
</dbReference>
<evidence type="ECO:0000256" key="1">
    <source>
        <dbReference type="ARBA" id="ARBA00001946"/>
    </source>
</evidence>
<dbReference type="PANTHER" id="PTHR12358">
    <property type="entry name" value="SPHINGOSINE KINASE"/>
    <property type="match status" value="1"/>
</dbReference>
<dbReference type="EMBL" id="QOUI01000010">
    <property type="protein sequence ID" value="RCK68585.1"/>
    <property type="molecule type" value="Genomic_DNA"/>
</dbReference>
<comment type="caution">
    <text evidence="4">The sequence shown here is derived from an EMBL/GenBank/DDBJ whole genome shotgun (WGS) entry which is preliminary data.</text>
</comment>
<dbReference type="InterPro" id="IPR017438">
    <property type="entry name" value="ATP-NAD_kinase_N"/>
</dbReference>
<keyword evidence="4" id="KW-0418">Kinase</keyword>
<dbReference type="PANTHER" id="PTHR12358:SF54">
    <property type="entry name" value="SPHINGOSINE KINASE RELATED PROTEIN"/>
    <property type="match status" value="1"/>
</dbReference>
<dbReference type="Gene3D" id="2.60.200.40">
    <property type="match status" value="1"/>
</dbReference>
<evidence type="ECO:0000313" key="4">
    <source>
        <dbReference type="EMBL" id="RCK68585.1"/>
    </source>
</evidence>
<dbReference type="InterPro" id="IPR050187">
    <property type="entry name" value="Lipid_Phosphate_FormReg"/>
</dbReference>
<gene>
    <name evidence="4" type="ORF">DT076_15255</name>
</gene>
<protein>
    <submittedName>
        <fullName evidence="4">Diacylglycerol kinase</fullName>
    </submittedName>
</protein>
<comment type="cofactor">
    <cofactor evidence="1">
        <name>Mg(2+)</name>
        <dbReference type="ChEBI" id="CHEBI:18420"/>
    </cofactor>
</comment>
<accession>A0A367YRR5</accession>
<dbReference type="Gene3D" id="3.40.50.10330">
    <property type="entry name" value="Probable inorganic polyphosphate/atp-NAD kinase, domain 1"/>
    <property type="match status" value="1"/>
</dbReference>
<sequence>MDAAVADVEESFDRVVLVFNPVNRRVPRTIAEGLQEELRVRRPALPVTLVPTTHAGHARELAAAEAEVGRPLVVAVSGDGVFSEVVNGVMEVADRRPGTSRQAVAAVVAGGNANDHRRSTRRMSTVDAVANGRTRRLDLLRLTVTTDVGVTTRYAHSYVGLGLTPLMAIGLNRASRGTWKELLAVVRTVGTLAPVEVVTADDEVLCLDSLVLANVERMAKYGRVSRSGQPDDGLFEVLAWPHRRRWRLGLTAVRAATVGLGHQTRTRRYAFRTTSDLPAQVDGELVALPAGAQVTVECAHHALLTIG</sequence>
<feature type="domain" description="DAGKc" evidence="3">
    <location>
        <begin position="10"/>
        <end position="146"/>
    </location>
</feature>
<name>A0A367YRR5_9ACTN</name>
<dbReference type="Pfam" id="PF00781">
    <property type="entry name" value="DAGK_cat"/>
    <property type="match status" value="1"/>
</dbReference>
<dbReference type="SUPFAM" id="SSF111331">
    <property type="entry name" value="NAD kinase/diacylglycerol kinase-like"/>
    <property type="match status" value="1"/>
</dbReference>
<dbReference type="Proteomes" id="UP000252770">
    <property type="component" value="Unassembled WGS sequence"/>
</dbReference>
<evidence type="ECO:0000259" key="3">
    <source>
        <dbReference type="PROSITE" id="PS50146"/>
    </source>
</evidence>